<dbReference type="PANTHER" id="PTHR42784:SF1">
    <property type="entry name" value="PYRANOSE 2-OXIDASE"/>
    <property type="match status" value="1"/>
</dbReference>
<keyword evidence="4" id="KW-0274">FAD</keyword>
<dbReference type="EMBL" id="CAJMWS010000294">
    <property type="protein sequence ID" value="CAE6392591.1"/>
    <property type="molecule type" value="Genomic_DNA"/>
</dbReference>
<dbReference type="SUPFAM" id="SSF54373">
    <property type="entry name" value="FAD-linked reductases, C-terminal domain"/>
    <property type="match status" value="1"/>
</dbReference>
<dbReference type="SUPFAM" id="SSF51905">
    <property type="entry name" value="FAD/NAD(P)-binding domain"/>
    <property type="match status" value="1"/>
</dbReference>
<comment type="cofactor">
    <cofactor evidence="1">
        <name>FAD</name>
        <dbReference type="ChEBI" id="CHEBI:57692"/>
    </cofactor>
</comment>
<protein>
    <submittedName>
        <fullName evidence="6">Uncharacterized protein</fullName>
    </submittedName>
</protein>
<dbReference type="PANTHER" id="PTHR42784">
    <property type="entry name" value="PYRANOSE 2-OXIDASE"/>
    <property type="match status" value="1"/>
</dbReference>
<dbReference type="GO" id="GO:0016491">
    <property type="term" value="F:oxidoreductase activity"/>
    <property type="evidence" value="ECO:0007669"/>
    <property type="project" value="UniProtKB-KW"/>
</dbReference>
<evidence type="ECO:0000313" key="7">
    <source>
        <dbReference type="Proteomes" id="UP000663846"/>
    </source>
</evidence>
<accession>A0A8H2WKR5</accession>
<comment type="caution">
    <text evidence="6">The sequence shown here is derived from an EMBL/GenBank/DDBJ whole genome shotgun (WGS) entry which is preliminary data.</text>
</comment>
<evidence type="ECO:0000256" key="5">
    <source>
        <dbReference type="ARBA" id="ARBA00023002"/>
    </source>
</evidence>
<proteinExistence type="inferred from homology"/>
<gene>
    <name evidence="6" type="ORF">RDB_LOCUS46138</name>
</gene>
<evidence type="ECO:0000256" key="4">
    <source>
        <dbReference type="ARBA" id="ARBA00022827"/>
    </source>
</evidence>
<keyword evidence="5" id="KW-0560">Oxidoreductase</keyword>
<evidence type="ECO:0000256" key="2">
    <source>
        <dbReference type="ARBA" id="ARBA00010790"/>
    </source>
</evidence>
<evidence type="ECO:0000256" key="1">
    <source>
        <dbReference type="ARBA" id="ARBA00001974"/>
    </source>
</evidence>
<dbReference type="AlphaFoldDB" id="A0A8H2WKR5"/>
<dbReference type="InterPro" id="IPR036188">
    <property type="entry name" value="FAD/NAD-bd_sf"/>
</dbReference>
<comment type="similarity">
    <text evidence="2">Belongs to the GMC oxidoreductase family.</text>
</comment>
<evidence type="ECO:0000313" key="6">
    <source>
        <dbReference type="EMBL" id="CAE6392591.1"/>
    </source>
</evidence>
<name>A0A8H2WKR5_9AGAM</name>
<dbReference type="Proteomes" id="UP000663846">
    <property type="component" value="Unassembled WGS sequence"/>
</dbReference>
<sequence>MCRVYHTPSHRSPIDEIIDVGCRVWRSRACEFAERFSVSKNYASMGSIPNQTDEVERIDTDVFIAGSGPVGCTFARTILDNTKDHIRVCMVDVGAFESSVIGKHQKNDLSHVIDAALQKVSDSDLGTPYSPYYNKHRIEGLNLPNCAVTRTVGGMGTHWTCACPRPEPGEHKNSPIEKKELEDLLKQAEDLLKVKGDQYNSAIRHTTVLECLGKHSEFAGRIRNLPLTVERDDKNKDFPVVTFAGPNTILGKWGEPGNYCTDIKCTSKCRFTLLSEHQVVRLDKFGMWNKIFVTAPEVRNLRGNRTGEPIYAYASQYVIALGAIGTPQVLWNSGFGDRGIYSPEIPALGKYLSEQSLLTCQVILKKELRERIDDKEKKLLPNAEPQVNVKYTDDKPWNGMINHDAYLYGNHKSSFKYDQRFVVDLRFYGKHRVNPSNRVKFSTDPNDVDLYGLPRPTFEVSRSEEDERDDHLMALDMEKAAYALGDYLPGSEPQ</sequence>
<reference evidence="6" key="1">
    <citation type="submission" date="2021-01" db="EMBL/GenBank/DDBJ databases">
        <authorList>
            <person name="Kaushik A."/>
        </authorList>
    </citation>
    <scope>NUCLEOTIDE SEQUENCE</scope>
    <source>
        <strain evidence="6">AG1-1C</strain>
    </source>
</reference>
<evidence type="ECO:0000256" key="3">
    <source>
        <dbReference type="ARBA" id="ARBA00022630"/>
    </source>
</evidence>
<dbReference type="Gene3D" id="3.50.50.60">
    <property type="entry name" value="FAD/NAD(P)-binding domain"/>
    <property type="match status" value="1"/>
</dbReference>
<dbReference type="InterPro" id="IPR051473">
    <property type="entry name" value="P2Ox-like"/>
</dbReference>
<organism evidence="6 7">
    <name type="scientific">Rhizoctonia solani</name>
    <dbReference type="NCBI Taxonomy" id="456999"/>
    <lineage>
        <taxon>Eukaryota</taxon>
        <taxon>Fungi</taxon>
        <taxon>Dikarya</taxon>
        <taxon>Basidiomycota</taxon>
        <taxon>Agaricomycotina</taxon>
        <taxon>Agaricomycetes</taxon>
        <taxon>Cantharellales</taxon>
        <taxon>Ceratobasidiaceae</taxon>
        <taxon>Rhizoctonia</taxon>
    </lineage>
</organism>
<keyword evidence="3" id="KW-0285">Flavoprotein</keyword>